<comment type="caution">
    <text evidence="2">The sequence shown here is derived from an EMBL/GenBank/DDBJ whole genome shotgun (WGS) entry which is preliminary data.</text>
</comment>
<evidence type="ECO:0000256" key="1">
    <source>
        <dbReference type="SAM" id="SignalP"/>
    </source>
</evidence>
<organism evidence="2 3">
    <name type="scientific">Dictyobacter aurantiacus</name>
    <dbReference type="NCBI Taxonomy" id="1936993"/>
    <lineage>
        <taxon>Bacteria</taxon>
        <taxon>Bacillati</taxon>
        <taxon>Chloroflexota</taxon>
        <taxon>Ktedonobacteria</taxon>
        <taxon>Ktedonobacterales</taxon>
        <taxon>Dictyobacteraceae</taxon>
        <taxon>Dictyobacter</taxon>
    </lineage>
</organism>
<accession>A0A401ZJD6</accession>
<name>A0A401ZJD6_9CHLR</name>
<evidence type="ECO:0008006" key="4">
    <source>
        <dbReference type="Google" id="ProtNLM"/>
    </source>
</evidence>
<feature type="signal peptide" evidence="1">
    <location>
        <begin position="1"/>
        <end position="31"/>
    </location>
</feature>
<dbReference type="OrthoDB" id="9801679at2"/>
<gene>
    <name evidence="2" type="ORF">KDAU_42670</name>
</gene>
<dbReference type="EMBL" id="BIFQ01000001">
    <property type="protein sequence ID" value="GCE06938.1"/>
    <property type="molecule type" value="Genomic_DNA"/>
</dbReference>
<sequence>MKRSYFIVAMTLALAFAAMSGLMSSFGSASAATSGDVLHSIHSMKVKPSCHNCASTTTSNLSYHGGTGGYGVETGADKVYLIYWGSQWNNNDPSGEAAIQQKFFNGVGGSSWNNSVTQYCQGVATGTITCGTSGTHATNPTGVLAGVWYDNSSAAPSKPSQSQLASEAVNAAAHFGNTSASSNTTVQYVINTATKNNASGFGTRYCAWHSSTSSSYGNIAYTNMPYITDAGSSCGANFVNSGSAGLTDGITIVGGHEFAETETDIYPSTGWVDSGGSENGDKCAWISSGQGASANISLSTGTFPVQSLWSNAFNNNTGGCVLSY</sequence>
<reference evidence="3" key="1">
    <citation type="submission" date="2018-12" db="EMBL/GenBank/DDBJ databases">
        <title>Tengunoibacter tsumagoiensis gen. nov., sp. nov., Dictyobacter kobayashii sp. nov., D. alpinus sp. nov., and D. joshuensis sp. nov. and description of Dictyobacteraceae fam. nov. within the order Ktedonobacterales isolated from Tengu-no-mugimeshi.</title>
        <authorList>
            <person name="Wang C.M."/>
            <person name="Zheng Y."/>
            <person name="Sakai Y."/>
            <person name="Toyoda A."/>
            <person name="Minakuchi Y."/>
            <person name="Abe K."/>
            <person name="Yokota A."/>
            <person name="Yabe S."/>
        </authorList>
    </citation>
    <scope>NUCLEOTIDE SEQUENCE [LARGE SCALE GENOMIC DNA]</scope>
    <source>
        <strain evidence="3">S-27</strain>
    </source>
</reference>
<keyword evidence="3" id="KW-1185">Reference proteome</keyword>
<dbReference type="Proteomes" id="UP000287224">
    <property type="component" value="Unassembled WGS sequence"/>
</dbReference>
<dbReference type="RefSeq" id="WP_126597833.1">
    <property type="nucleotide sequence ID" value="NZ_BIFQ01000001.1"/>
</dbReference>
<keyword evidence="1" id="KW-0732">Signal</keyword>
<protein>
    <recommendedName>
        <fullName evidence="4">Ig-like domain-containing protein</fullName>
    </recommendedName>
</protein>
<dbReference type="AlphaFoldDB" id="A0A401ZJD6"/>
<evidence type="ECO:0000313" key="3">
    <source>
        <dbReference type="Proteomes" id="UP000287224"/>
    </source>
</evidence>
<proteinExistence type="predicted"/>
<feature type="chain" id="PRO_5019286294" description="Ig-like domain-containing protein" evidence="1">
    <location>
        <begin position="32"/>
        <end position="324"/>
    </location>
</feature>
<evidence type="ECO:0000313" key="2">
    <source>
        <dbReference type="EMBL" id="GCE06938.1"/>
    </source>
</evidence>